<dbReference type="InterPro" id="IPR002204">
    <property type="entry name" value="3-OH-isobutyrate_DH-rel_CS"/>
</dbReference>
<keyword evidence="8" id="KW-1185">Reference proteome</keyword>
<dbReference type="OrthoDB" id="9786703at2"/>
<dbReference type="EMBL" id="FTOH01000003">
    <property type="protein sequence ID" value="SIS68002.1"/>
    <property type="molecule type" value="Genomic_DNA"/>
</dbReference>
<dbReference type="GO" id="GO:0051287">
    <property type="term" value="F:NAD binding"/>
    <property type="evidence" value="ECO:0007669"/>
    <property type="project" value="InterPro"/>
</dbReference>
<organism evidence="7 8">
    <name type="scientific">Thalassolituus maritimus</name>
    <dbReference type="NCBI Taxonomy" id="484498"/>
    <lineage>
        <taxon>Bacteria</taxon>
        <taxon>Pseudomonadati</taxon>
        <taxon>Pseudomonadota</taxon>
        <taxon>Gammaproteobacteria</taxon>
        <taxon>Oceanospirillales</taxon>
        <taxon>Oceanospirillaceae</taxon>
        <taxon>Thalassolituus</taxon>
    </lineage>
</organism>
<dbReference type="PANTHER" id="PTHR43060">
    <property type="entry name" value="3-HYDROXYISOBUTYRATE DEHYDROGENASE-LIKE 1, MITOCHONDRIAL-RELATED"/>
    <property type="match status" value="1"/>
</dbReference>
<dbReference type="SUPFAM" id="SSF48179">
    <property type="entry name" value="6-phosphogluconate dehydrogenase C-terminal domain-like"/>
    <property type="match status" value="1"/>
</dbReference>
<accession>A0A1N7L2B1</accession>
<dbReference type="PIRSF" id="PIRSF000103">
    <property type="entry name" value="HIBADH"/>
    <property type="match status" value="1"/>
</dbReference>
<dbReference type="STRING" id="484498.SAMN05421686_103243"/>
<gene>
    <name evidence="7" type="ORF">SAMN05421686_103243</name>
</gene>
<sequence>MNILFIGLGNMGAPMAAHLASAGHSLTVANRSPAKAAQWLASNQGQALATPSTLPVQTEAVILCVSRDEDVEEWLIDNGIINQLKPGALIVDHSTTSAGLAERMAAKASENGVYFCDVPVSGGQQGAQNGQLSLMAGCDSNAYERLVDLTAPYTKAIAHMGDPGCGQKTKMVNQICVAGLIQSLAEGIHFAQESGLDPKKVMELVGQGAASSWQLINRHQTMIDGDYDHGFAVSLMHKDLQICLHEAKAEGVSLPITEIVDSYYQQLESGGNGNKDTSSLLLRLQQRE</sequence>
<feature type="domain" description="3-hydroxyisobutyrate dehydrogenase-like NAD-binding" evidence="6">
    <location>
        <begin position="164"/>
        <end position="281"/>
    </location>
</feature>
<dbReference type="InterPro" id="IPR015815">
    <property type="entry name" value="HIBADH-related"/>
</dbReference>
<dbReference type="InterPro" id="IPR036291">
    <property type="entry name" value="NAD(P)-bd_dom_sf"/>
</dbReference>
<dbReference type="GO" id="GO:0050661">
    <property type="term" value="F:NADP binding"/>
    <property type="evidence" value="ECO:0007669"/>
    <property type="project" value="InterPro"/>
</dbReference>
<dbReference type="GO" id="GO:0016054">
    <property type="term" value="P:organic acid catabolic process"/>
    <property type="evidence" value="ECO:0007669"/>
    <property type="project" value="UniProtKB-ARBA"/>
</dbReference>
<dbReference type="InterPro" id="IPR013328">
    <property type="entry name" value="6PGD_dom2"/>
</dbReference>
<dbReference type="RefSeq" id="WP_076514760.1">
    <property type="nucleotide sequence ID" value="NZ_FTOH01000003.1"/>
</dbReference>
<evidence type="ECO:0000259" key="6">
    <source>
        <dbReference type="Pfam" id="PF14833"/>
    </source>
</evidence>
<proteinExistence type="inferred from homology"/>
<dbReference type="InterPro" id="IPR006115">
    <property type="entry name" value="6PGDH_NADP-bd"/>
</dbReference>
<dbReference type="Pfam" id="PF14833">
    <property type="entry name" value="NAD_binding_11"/>
    <property type="match status" value="1"/>
</dbReference>
<dbReference type="PROSITE" id="PS00895">
    <property type="entry name" value="3_HYDROXYISOBUT_DH"/>
    <property type="match status" value="1"/>
</dbReference>
<dbReference type="InterPro" id="IPR008927">
    <property type="entry name" value="6-PGluconate_DH-like_C_sf"/>
</dbReference>
<evidence type="ECO:0000256" key="1">
    <source>
        <dbReference type="ARBA" id="ARBA00009080"/>
    </source>
</evidence>
<dbReference type="Proteomes" id="UP000185639">
    <property type="component" value="Unassembled WGS sequence"/>
</dbReference>
<keyword evidence="2" id="KW-0560">Oxidoreductase</keyword>
<dbReference type="SUPFAM" id="SSF51735">
    <property type="entry name" value="NAD(P)-binding Rossmann-fold domains"/>
    <property type="match status" value="1"/>
</dbReference>
<evidence type="ECO:0000256" key="3">
    <source>
        <dbReference type="ARBA" id="ARBA00023027"/>
    </source>
</evidence>
<evidence type="ECO:0000256" key="4">
    <source>
        <dbReference type="PIRSR" id="PIRSR000103-1"/>
    </source>
</evidence>
<feature type="domain" description="6-phosphogluconate dehydrogenase NADP-binding" evidence="5">
    <location>
        <begin position="3"/>
        <end position="161"/>
    </location>
</feature>
<dbReference type="GO" id="GO:0016491">
    <property type="term" value="F:oxidoreductase activity"/>
    <property type="evidence" value="ECO:0007669"/>
    <property type="project" value="UniProtKB-KW"/>
</dbReference>
<dbReference type="Gene3D" id="3.40.50.720">
    <property type="entry name" value="NAD(P)-binding Rossmann-like Domain"/>
    <property type="match status" value="1"/>
</dbReference>
<evidence type="ECO:0000313" key="7">
    <source>
        <dbReference type="EMBL" id="SIS68002.1"/>
    </source>
</evidence>
<reference evidence="8" key="1">
    <citation type="submission" date="2017-01" db="EMBL/GenBank/DDBJ databases">
        <authorList>
            <person name="Varghese N."/>
            <person name="Submissions S."/>
        </authorList>
    </citation>
    <scope>NUCLEOTIDE SEQUENCE [LARGE SCALE GENOMIC DNA]</scope>
    <source>
        <strain evidence="8">DSM 24913</strain>
    </source>
</reference>
<name>A0A1N7L2B1_9GAMM</name>
<dbReference type="AlphaFoldDB" id="A0A1N7L2B1"/>
<dbReference type="Gene3D" id="1.10.1040.10">
    <property type="entry name" value="N-(1-d-carboxylethyl)-l-norvaline Dehydrogenase, domain 2"/>
    <property type="match status" value="1"/>
</dbReference>
<dbReference type="PANTHER" id="PTHR43060:SF15">
    <property type="entry name" value="3-HYDROXYISOBUTYRATE DEHYDROGENASE-LIKE 1, MITOCHONDRIAL-RELATED"/>
    <property type="match status" value="1"/>
</dbReference>
<protein>
    <submittedName>
        <fullName evidence="7">3-hydroxyisobutyrate dehydrogenase</fullName>
    </submittedName>
</protein>
<feature type="active site" evidence="4">
    <location>
        <position position="170"/>
    </location>
</feature>
<comment type="similarity">
    <text evidence="1">Belongs to the HIBADH-related family.</text>
</comment>
<evidence type="ECO:0000256" key="2">
    <source>
        <dbReference type="ARBA" id="ARBA00023002"/>
    </source>
</evidence>
<keyword evidence="3" id="KW-0520">NAD</keyword>
<dbReference type="Pfam" id="PF03446">
    <property type="entry name" value="NAD_binding_2"/>
    <property type="match status" value="1"/>
</dbReference>
<dbReference type="InterPro" id="IPR029154">
    <property type="entry name" value="HIBADH-like_NADP-bd"/>
</dbReference>
<evidence type="ECO:0000313" key="8">
    <source>
        <dbReference type="Proteomes" id="UP000185639"/>
    </source>
</evidence>
<evidence type="ECO:0000259" key="5">
    <source>
        <dbReference type="Pfam" id="PF03446"/>
    </source>
</evidence>